<protein>
    <submittedName>
        <fullName evidence="3">Cell division protein</fullName>
    </submittedName>
</protein>
<dbReference type="GO" id="GO:0016020">
    <property type="term" value="C:membrane"/>
    <property type="evidence" value="ECO:0007669"/>
    <property type="project" value="InterPro"/>
</dbReference>
<dbReference type="AlphaFoldDB" id="A0A1A5YHA7"/>
<evidence type="ECO:0000256" key="2">
    <source>
        <dbReference type="SAM" id="Phobius"/>
    </source>
</evidence>
<dbReference type="PANTHER" id="PTHR33219">
    <property type="entry name" value="YLMG HOMOLOG PROTEIN 2, CHLOROPLASTIC"/>
    <property type="match status" value="1"/>
</dbReference>
<gene>
    <name evidence="3" type="ORF">A7K91_05235</name>
</gene>
<dbReference type="EMBL" id="LYPA01000064">
    <property type="protein sequence ID" value="OBR64977.1"/>
    <property type="molecule type" value="Genomic_DNA"/>
</dbReference>
<dbReference type="PANTHER" id="PTHR33219:SF14">
    <property type="entry name" value="PROTEIN COFACTOR ASSEMBLY OF COMPLEX C SUBUNIT B CCB3, CHLOROPLASTIC-RELATED"/>
    <property type="match status" value="1"/>
</dbReference>
<evidence type="ECO:0000256" key="1">
    <source>
        <dbReference type="ARBA" id="ARBA00010894"/>
    </source>
</evidence>
<keyword evidence="3" id="KW-0131">Cell cycle</keyword>
<feature type="transmembrane region" description="Helical" evidence="2">
    <location>
        <begin position="68"/>
        <end position="89"/>
    </location>
</feature>
<comment type="caution">
    <text evidence="3">The sequence shown here is derived from an EMBL/GenBank/DDBJ whole genome shotgun (WGS) entry which is preliminary data.</text>
</comment>
<dbReference type="Pfam" id="PF02325">
    <property type="entry name" value="CCB3_YggT"/>
    <property type="match status" value="1"/>
</dbReference>
<dbReference type="RefSeq" id="WP_068684202.1">
    <property type="nucleotide sequence ID" value="NZ_LYPA01000064.1"/>
</dbReference>
<organism evidence="3 4">
    <name type="scientific">Paenibacillus oryzae</name>
    <dbReference type="NCBI Taxonomy" id="1844972"/>
    <lineage>
        <taxon>Bacteria</taxon>
        <taxon>Bacillati</taxon>
        <taxon>Bacillota</taxon>
        <taxon>Bacilli</taxon>
        <taxon>Bacillales</taxon>
        <taxon>Paenibacillaceae</taxon>
        <taxon>Paenibacillus</taxon>
    </lineage>
</organism>
<feature type="transmembrane region" description="Helical" evidence="2">
    <location>
        <begin position="5"/>
        <end position="26"/>
    </location>
</feature>
<reference evidence="3 4" key="1">
    <citation type="submission" date="2016-05" db="EMBL/GenBank/DDBJ databases">
        <title>Paenibacillus oryzae. sp. nov., isolated from the rice root.</title>
        <authorList>
            <person name="Zhang J."/>
            <person name="Zhang X."/>
        </authorList>
    </citation>
    <scope>NUCLEOTIDE SEQUENCE [LARGE SCALE GENOMIC DNA]</scope>
    <source>
        <strain evidence="3 4">1DrF-4</strain>
    </source>
</reference>
<keyword evidence="2" id="KW-0812">Transmembrane</keyword>
<name>A0A1A5YHA7_9BACL</name>
<keyword evidence="2" id="KW-0472">Membrane</keyword>
<keyword evidence="4" id="KW-1185">Reference proteome</keyword>
<accession>A0A1A5YHA7</accession>
<dbReference type="InterPro" id="IPR003425">
    <property type="entry name" value="CCB3/YggT"/>
</dbReference>
<keyword evidence="2" id="KW-1133">Transmembrane helix</keyword>
<sequence length="92" mass="10440">MELFILNFVGTALEIYRYLIFGYVLLSWFPNARESFIGQMLGKIVEPYVGIFRKFIPPIGGVIDLSPIVALLALHFISIGIQSVLIFLFKMV</sequence>
<evidence type="ECO:0000313" key="3">
    <source>
        <dbReference type="EMBL" id="OBR64977.1"/>
    </source>
</evidence>
<dbReference type="STRING" id="1844972.A7K91_05235"/>
<dbReference type="GO" id="GO:0051301">
    <property type="term" value="P:cell division"/>
    <property type="evidence" value="ECO:0007669"/>
    <property type="project" value="UniProtKB-KW"/>
</dbReference>
<proteinExistence type="inferred from homology"/>
<comment type="similarity">
    <text evidence="1">Belongs to the YggT family.</text>
</comment>
<dbReference type="Proteomes" id="UP000092024">
    <property type="component" value="Unassembled WGS sequence"/>
</dbReference>
<keyword evidence="3" id="KW-0132">Cell division</keyword>
<dbReference type="OrthoDB" id="47652at2"/>
<evidence type="ECO:0000313" key="4">
    <source>
        <dbReference type="Proteomes" id="UP000092024"/>
    </source>
</evidence>